<protein>
    <submittedName>
        <fullName evidence="2">Uncharacterized protein</fullName>
    </submittedName>
</protein>
<sequence>MISSNSAKLLIDELDGRRRIQMDSQADERHSRWREMANVDPGCREREADERYGASERTGERAECVYLILARKHLETNGRKLETVRSAGSRLAQKKGGGEGRTSSSRLPRSAPVLPSITNVVKNACANQLTAQLRGLVHQMKKFPEAGSTRTGRSFIRLSGAAVTSFSRTTVLLQMSQGATHLLCYSLQAIAIMVPEISRCYEKSHNKAKKRYGTRRTSLMLGGVMCVILVRGRGGQGGGAGGIACPSKSVKMAARGYGLLPSSLLHSIDLAMLVVGYTEPTLTVSAQCAHASLRKRFRNRSRKIYQQTHDLFNRDCILTTWLFGWCSMNNTCIHFILKGNRLPETEQPISTTNTCGQTKTPTPDSSVPTNKYLLSTCGQEFLGIILLGRTLGTHCLSPLEKVLFDNLKSRSGEKWTGHSLPVFSNFAPLHYLVLGHTESLLYEIPTAAEEEHCFIGNFSPSTLEKAKTHFDCRIKKRFPEIFRETNPGTRHDIKRDPRMERCWNSGVGKREHPEKTRWRCSILASITIIGSPDLDVKSRPNLFTHDLFSQTNRIPLFTARLKVTSLEQQRVLGTSPWVAAGALANWRPFAERRGPVQTRELMGSASVYTIIDTSLGTDIDEEMKRLDSDVWRGEKKQWVENARRGEGKRSLQLNKDNEQVEEKQELGWDSDPVLLRCQFPCAGGIKNTEGNKLRNIHVATPASEFLVQSSPDYEVVIAWNDQIRNIETSTSKSTSTVYELTCMRNPGSRTCAHRRSVAQKYLQELFGFHVEIIIAFGKRPDRPSVTMHKVTTRFYVAELIYLKVTWKGRIFHAGSHCGSYNSGSCTSYYVSSYKSKNGGRHRVNIGLKALRLSGKEFGVADDLIPAISAQKRKGLESPFDGSITQSSTGRALRSADGPKVVGRLMTLHSPNRSTNVWQVRVQALVG</sequence>
<accession>A0ABQ9ICU3</accession>
<evidence type="ECO:0000256" key="1">
    <source>
        <dbReference type="SAM" id="MobiDB-lite"/>
    </source>
</evidence>
<name>A0ABQ9ICU3_9NEOP</name>
<dbReference type="Proteomes" id="UP001159363">
    <property type="component" value="Chromosome 2"/>
</dbReference>
<evidence type="ECO:0000313" key="3">
    <source>
        <dbReference type="Proteomes" id="UP001159363"/>
    </source>
</evidence>
<gene>
    <name evidence="2" type="ORF">PR048_006293</name>
</gene>
<reference evidence="2 3" key="1">
    <citation type="submission" date="2023-02" db="EMBL/GenBank/DDBJ databases">
        <title>LHISI_Scaffold_Assembly.</title>
        <authorList>
            <person name="Stuart O.P."/>
            <person name="Cleave R."/>
            <person name="Magrath M.J.L."/>
            <person name="Mikheyev A.S."/>
        </authorList>
    </citation>
    <scope>NUCLEOTIDE SEQUENCE [LARGE SCALE GENOMIC DNA]</scope>
    <source>
        <strain evidence="2">Daus_M_001</strain>
        <tissue evidence="2">Leg muscle</tissue>
    </source>
</reference>
<keyword evidence="3" id="KW-1185">Reference proteome</keyword>
<comment type="caution">
    <text evidence="2">The sequence shown here is derived from an EMBL/GenBank/DDBJ whole genome shotgun (WGS) entry which is preliminary data.</text>
</comment>
<dbReference type="EMBL" id="JARBHB010000002">
    <property type="protein sequence ID" value="KAJ8893693.1"/>
    <property type="molecule type" value="Genomic_DNA"/>
</dbReference>
<feature type="region of interest" description="Disordered" evidence="1">
    <location>
        <begin position="80"/>
        <end position="111"/>
    </location>
</feature>
<evidence type="ECO:0000313" key="2">
    <source>
        <dbReference type="EMBL" id="KAJ8893693.1"/>
    </source>
</evidence>
<organism evidence="2 3">
    <name type="scientific">Dryococelus australis</name>
    <dbReference type="NCBI Taxonomy" id="614101"/>
    <lineage>
        <taxon>Eukaryota</taxon>
        <taxon>Metazoa</taxon>
        <taxon>Ecdysozoa</taxon>
        <taxon>Arthropoda</taxon>
        <taxon>Hexapoda</taxon>
        <taxon>Insecta</taxon>
        <taxon>Pterygota</taxon>
        <taxon>Neoptera</taxon>
        <taxon>Polyneoptera</taxon>
        <taxon>Phasmatodea</taxon>
        <taxon>Verophasmatodea</taxon>
        <taxon>Anareolatae</taxon>
        <taxon>Phasmatidae</taxon>
        <taxon>Eurycanthinae</taxon>
        <taxon>Dryococelus</taxon>
    </lineage>
</organism>
<proteinExistence type="predicted"/>